<dbReference type="AlphaFoldDB" id="A0A9D2QCQ1"/>
<name>A0A9D2QCQ1_9CORY</name>
<proteinExistence type="predicted"/>
<feature type="transmembrane region" description="Helical" evidence="2">
    <location>
        <begin position="396"/>
        <end position="415"/>
    </location>
</feature>
<evidence type="ECO:0000313" key="3">
    <source>
        <dbReference type="EMBL" id="HJC84798.1"/>
    </source>
</evidence>
<keyword evidence="2" id="KW-0812">Transmembrane</keyword>
<dbReference type="Proteomes" id="UP000823858">
    <property type="component" value="Unassembled WGS sequence"/>
</dbReference>
<feature type="region of interest" description="Disordered" evidence="1">
    <location>
        <begin position="262"/>
        <end position="305"/>
    </location>
</feature>
<protein>
    <submittedName>
        <fullName evidence="3">DUF3068 domain-containing protein</fullName>
    </submittedName>
</protein>
<evidence type="ECO:0000256" key="1">
    <source>
        <dbReference type="SAM" id="MobiDB-lite"/>
    </source>
</evidence>
<evidence type="ECO:0000256" key="2">
    <source>
        <dbReference type="SAM" id="Phobius"/>
    </source>
</evidence>
<dbReference type="Pfam" id="PF11271">
    <property type="entry name" value="PorA"/>
    <property type="match status" value="1"/>
</dbReference>
<reference evidence="3" key="2">
    <citation type="submission" date="2021-04" db="EMBL/GenBank/DDBJ databases">
        <authorList>
            <person name="Gilroy R."/>
        </authorList>
    </citation>
    <scope>NUCLEOTIDE SEQUENCE</scope>
    <source>
        <strain evidence="3">ChiHjej13B12-4958</strain>
    </source>
</reference>
<sequence>MKKVLSHVAIVLGAALLVIALALPMYVVPKGKVIPKDIESTTVTKIMPGTLVNAAALAEDEPVQGKGSLPECRGENKVVSCFIMEDTDLQSQRFVMAQEPSDDDVVTLEAGNTVYRADAPEPENLISAEIDRVTLDRETAFPIDEPTSTLNITSPAADGGNINEDVPQFTREGLQFQFPFDTEKKAYPYFDNRLMETNDIDFVEEEKMGGETVYRFEQQIGPTAMHPSVKAMLESDGELSAADEAALGSLKLAFPAAKWGLTPDEVDGWDPDEDDARGNEDEDSDAEGDAEGEDSESSADLGPEVEMDRYYTVNRVLRVQPDTGVIVHGAEEVWMYYARDDEEAAEIYEDDNREAELANPTRTAIYYPGEFNDETHENQMTRAKDGLSTLTTMGTIIPWGAGIIGLILLVIGFILNRSAGKHRS</sequence>
<dbReference type="InterPro" id="IPR021424">
    <property type="entry name" value="PorA"/>
</dbReference>
<gene>
    <name evidence="3" type="ORF">H9751_04490</name>
</gene>
<feature type="compositionally biased region" description="Acidic residues" evidence="1">
    <location>
        <begin position="264"/>
        <end position="297"/>
    </location>
</feature>
<reference evidence="3" key="1">
    <citation type="journal article" date="2021" name="PeerJ">
        <title>Extensive microbial diversity within the chicken gut microbiome revealed by metagenomics and culture.</title>
        <authorList>
            <person name="Gilroy R."/>
            <person name="Ravi A."/>
            <person name="Getino M."/>
            <person name="Pursley I."/>
            <person name="Horton D.L."/>
            <person name="Alikhan N.F."/>
            <person name="Baker D."/>
            <person name="Gharbi K."/>
            <person name="Hall N."/>
            <person name="Watson M."/>
            <person name="Adriaenssens E.M."/>
            <person name="Foster-Nyarko E."/>
            <person name="Jarju S."/>
            <person name="Secka A."/>
            <person name="Antonio M."/>
            <person name="Oren A."/>
            <person name="Chaudhuri R.R."/>
            <person name="La Ragione R."/>
            <person name="Hildebrand F."/>
            <person name="Pallen M.J."/>
        </authorList>
    </citation>
    <scope>NUCLEOTIDE SEQUENCE</scope>
    <source>
        <strain evidence="3">ChiHjej13B12-4958</strain>
    </source>
</reference>
<comment type="caution">
    <text evidence="3">The sequence shown here is derived from an EMBL/GenBank/DDBJ whole genome shotgun (WGS) entry which is preliminary data.</text>
</comment>
<evidence type="ECO:0000313" key="4">
    <source>
        <dbReference type="Proteomes" id="UP000823858"/>
    </source>
</evidence>
<keyword evidence="2" id="KW-0472">Membrane</keyword>
<dbReference type="EMBL" id="DWVP01000009">
    <property type="protein sequence ID" value="HJC84798.1"/>
    <property type="molecule type" value="Genomic_DNA"/>
</dbReference>
<organism evidence="3 4">
    <name type="scientific">Candidatus Corynebacterium faecigallinarum</name>
    <dbReference type="NCBI Taxonomy" id="2838528"/>
    <lineage>
        <taxon>Bacteria</taxon>
        <taxon>Bacillati</taxon>
        <taxon>Actinomycetota</taxon>
        <taxon>Actinomycetes</taxon>
        <taxon>Mycobacteriales</taxon>
        <taxon>Corynebacteriaceae</taxon>
        <taxon>Corynebacterium</taxon>
    </lineage>
</organism>
<accession>A0A9D2QCQ1</accession>
<keyword evidence="2" id="KW-1133">Transmembrane helix</keyword>